<evidence type="ECO:0000313" key="1">
    <source>
        <dbReference type="EMBL" id="MDT0442345.1"/>
    </source>
</evidence>
<protein>
    <submittedName>
        <fullName evidence="1">Uncharacterized protein</fullName>
    </submittedName>
</protein>
<reference evidence="2" key="1">
    <citation type="submission" date="2023-07" db="EMBL/GenBank/DDBJ databases">
        <title>30 novel species of actinomycetes from the DSMZ collection.</title>
        <authorList>
            <person name="Nouioui I."/>
        </authorList>
    </citation>
    <scope>NUCLEOTIDE SEQUENCE [LARGE SCALE GENOMIC DNA]</scope>
    <source>
        <strain evidence="2">DSM 41886</strain>
    </source>
</reference>
<name>A0ABU2S076_9ACTN</name>
<gene>
    <name evidence="1" type="ORF">RM779_07005</name>
</gene>
<dbReference type="RefSeq" id="WP_311616781.1">
    <property type="nucleotide sequence ID" value="NZ_JAVREV010000003.1"/>
</dbReference>
<dbReference type="EMBL" id="JAVREV010000003">
    <property type="protein sequence ID" value="MDT0442345.1"/>
    <property type="molecule type" value="Genomic_DNA"/>
</dbReference>
<evidence type="ECO:0000313" key="2">
    <source>
        <dbReference type="Proteomes" id="UP001183615"/>
    </source>
</evidence>
<sequence length="61" mass="6830">MSARDRLAVMLTTSPLPDGEWSNEEIDKAINAFAHELAEEIRDEVPRGYCPCADLIDPEVK</sequence>
<accession>A0ABU2S076</accession>
<proteinExistence type="predicted"/>
<dbReference type="Proteomes" id="UP001183615">
    <property type="component" value="Unassembled WGS sequence"/>
</dbReference>
<comment type="caution">
    <text evidence="1">The sequence shown here is derived from an EMBL/GenBank/DDBJ whole genome shotgun (WGS) entry which is preliminary data.</text>
</comment>
<organism evidence="1 2">
    <name type="scientific">Streptomyces johnsoniae</name>
    <dbReference type="NCBI Taxonomy" id="3075532"/>
    <lineage>
        <taxon>Bacteria</taxon>
        <taxon>Bacillati</taxon>
        <taxon>Actinomycetota</taxon>
        <taxon>Actinomycetes</taxon>
        <taxon>Kitasatosporales</taxon>
        <taxon>Streptomycetaceae</taxon>
        <taxon>Streptomyces</taxon>
    </lineage>
</organism>
<keyword evidence="2" id="KW-1185">Reference proteome</keyword>